<dbReference type="Gene3D" id="3.40.50.10140">
    <property type="entry name" value="Toll/interleukin-1 receptor homology (TIR) domain"/>
    <property type="match status" value="1"/>
</dbReference>
<dbReference type="PANTHER" id="PTHR24365">
    <property type="entry name" value="TOLL-LIKE RECEPTOR"/>
    <property type="match status" value="1"/>
</dbReference>
<dbReference type="Gene3D" id="3.80.10.10">
    <property type="entry name" value="Ribonuclease Inhibitor"/>
    <property type="match status" value="2"/>
</dbReference>
<keyword evidence="3" id="KW-0433">Leucine-rich repeat</keyword>
<feature type="chain" id="PRO_5022743912" description="TIR domain-containing protein" evidence="12">
    <location>
        <begin position="29"/>
        <end position="852"/>
    </location>
</feature>
<keyword evidence="15" id="KW-1185">Reference proteome</keyword>
<keyword evidence="9" id="KW-0675">Receptor</keyword>
<dbReference type="InterPro" id="IPR003591">
    <property type="entry name" value="Leu-rich_rpt_typical-subtyp"/>
</dbReference>
<evidence type="ECO:0000256" key="10">
    <source>
        <dbReference type="ARBA" id="ARBA00023180"/>
    </source>
</evidence>
<dbReference type="InterPro" id="IPR000157">
    <property type="entry name" value="TIR_dom"/>
</dbReference>
<keyword evidence="4 11" id="KW-0812">Transmembrane</keyword>
<evidence type="ECO:0000256" key="12">
    <source>
        <dbReference type="SAM" id="SignalP"/>
    </source>
</evidence>
<dbReference type="InterPro" id="IPR001611">
    <property type="entry name" value="Leu-rich_rpt"/>
</dbReference>
<feature type="transmembrane region" description="Helical" evidence="11">
    <location>
        <begin position="667"/>
        <end position="689"/>
    </location>
</feature>
<dbReference type="GO" id="GO:0038023">
    <property type="term" value="F:signaling receptor activity"/>
    <property type="evidence" value="ECO:0007669"/>
    <property type="project" value="TreeGrafter"/>
</dbReference>
<evidence type="ECO:0000256" key="7">
    <source>
        <dbReference type="ARBA" id="ARBA00022989"/>
    </source>
</evidence>
<reference evidence="14 15" key="1">
    <citation type="submission" date="2017-07" db="EMBL/GenBank/DDBJ databases">
        <authorList>
            <person name="Talla V."/>
            <person name="Backstrom N."/>
        </authorList>
    </citation>
    <scope>NUCLEOTIDE SEQUENCE [LARGE SCALE GENOMIC DNA]</scope>
</reference>
<gene>
    <name evidence="14" type="ORF">LSINAPIS_LOCUS11332</name>
</gene>
<evidence type="ECO:0000313" key="14">
    <source>
        <dbReference type="EMBL" id="VVD00762.1"/>
    </source>
</evidence>
<evidence type="ECO:0000256" key="1">
    <source>
        <dbReference type="ARBA" id="ARBA00004167"/>
    </source>
</evidence>
<evidence type="ECO:0000256" key="6">
    <source>
        <dbReference type="ARBA" id="ARBA00022737"/>
    </source>
</evidence>
<dbReference type="PRINTS" id="PR01537">
    <property type="entry name" value="INTRLKN1R1F"/>
</dbReference>
<accession>A0A5E4QU99</accession>
<dbReference type="GO" id="GO:0005886">
    <property type="term" value="C:plasma membrane"/>
    <property type="evidence" value="ECO:0007669"/>
    <property type="project" value="TreeGrafter"/>
</dbReference>
<protein>
    <recommendedName>
        <fullName evidence="13">TIR domain-containing protein</fullName>
    </recommendedName>
</protein>
<dbReference type="EMBL" id="FZQP02004956">
    <property type="protein sequence ID" value="VVD00762.1"/>
    <property type="molecule type" value="Genomic_DNA"/>
</dbReference>
<dbReference type="InterPro" id="IPR035897">
    <property type="entry name" value="Toll_tir_struct_dom_sf"/>
</dbReference>
<dbReference type="SMART" id="SM00255">
    <property type="entry name" value="TIR"/>
    <property type="match status" value="1"/>
</dbReference>
<sequence>MAVLPQCMVSVWSFVLFILYSMVHVVWPQELVCPVGISTDLCQHKSTSIDEYFFTIKGNDVKILYAARYFQFNCPANVSLESDFLPRLEQISSVPRVTFTSCVLPVWSYESVLRSFNITNVVTLHLEKLPTHTALTPRLFLGLNITALSVSGVALLQSEVGFLESLGSLLDLRLSNVDLSGTALHRLPHNIIWLSLTKCYLGEVVELLQAQRVERLVLRDGGVRRVDLREAVAVRDVVLAAPLLQLHLPPAVENATLAGVRCGPGAAPCRLRRLLLQNVTTREVTSWVQRCDALESLQLDRSTLEELPATSGALRALRELIVRRSGLRRVAPDSLASAEQLRRLDLSFNKLVSLPKDMFARSSRLLALDISHNALSAASLAALAPLSTLQSLDVSYNPLGDLCPARNLSGPEPSFYVPNGKIVLNIKRFKFESRLSYEDLLWERASVTHVDLRGNPVRSIRYRRPDYERYANVTPGTPVVPMTTLVIDSLLECDCGVYWFARTLQDGGARGAAAVEGARCGEGGVSLADVPLEALVCEVGAPACPTVCRCAVSGAGASLGCGNASLAAPPARRDISTLGPVRSLSLQHNRIERIRADDIPPEVTHVESTLWGSGARSVLLAGNPLQCSCELVDELLQHREVLLDWEEVRCADGTRPLRCLLHPGPPLMPTIAGAVLVLGVLAAILMCLVDRGVCGWRRGGVELAADAEVTYDAFVSFSHHDHEYASALAAALEAPPHRLRLCMHHRDWLPGELITDQIMRSIRRSRRTVVLLSDWFAASSWARAEFRSAFTHALSSPSARPLVVLLPSLSLDRERLVQNLDPELALFVAKNTYLEWSDPAFWDKLPRALRPS</sequence>
<keyword evidence="7 11" id="KW-1133">Transmembrane helix</keyword>
<keyword evidence="8 11" id="KW-0472">Membrane</keyword>
<dbReference type="SUPFAM" id="SSF52200">
    <property type="entry name" value="Toll/Interleukin receptor TIR domain"/>
    <property type="match status" value="1"/>
</dbReference>
<dbReference type="Pfam" id="PF13676">
    <property type="entry name" value="TIR_2"/>
    <property type="match status" value="1"/>
</dbReference>
<evidence type="ECO:0000256" key="5">
    <source>
        <dbReference type="ARBA" id="ARBA00022729"/>
    </source>
</evidence>
<evidence type="ECO:0000256" key="2">
    <source>
        <dbReference type="ARBA" id="ARBA00009634"/>
    </source>
</evidence>
<comment type="subcellular location">
    <subcellularLocation>
        <location evidence="1">Membrane</location>
        <topology evidence="1">Single-pass membrane protein</topology>
    </subcellularLocation>
</comment>
<dbReference type="SUPFAM" id="SSF52058">
    <property type="entry name" value="L domain-like"/>
    <property type="match status" value="1"/>
</dbReference>
<evidence type="ECO:0000256" key="3">
    <source>
        <dbReference type="ARBA" id="ARBA00022614"/>
    </source>
</evidence>
<name>A0A5E4QU99_9NEOP</name>
<evidence type="ECO:0000259" key="13">
    <source>
        <dbReference type="PROSITE" id="PS50104"/>
    </source>
</evidence>
<dbReference type="Proteomes" id="UP000324832">
    <property type="component" value="Unassembled WGS sequence"/>
</dbReference>
<dbReference type="SMART" id="SM00369">
    <property type="entry name" value="LRR_TYP"/>
    <property type="match status" value="4"/>
</dbReference>
<dbReference type="PROSITE" id="PS50104">
    <property type="entry name" value="TIR"/>
    <property type="match status" value="1"/>
</dbReference>
<evidence type="ECO:0000256" key="9">
    <source>
        <dbReference type="ARBA" id="ARBA00023170"/>
    </source>
</evidence>
<dbReference type="InterPro" id="IPR032675">
    <property type="entry name" value="LRR_dom_sf"/>
</dbReference>
<dbReference type="AlphaFoldDB" id="A0A5E4QU99"/>
<feature type="signal peptide" evidence="12">
    <location>
        <begin position="1"/>
        <end position="28"/>
    </location>
</feature>
<dbReference type="Pfam" id="PF13855">
    <property type="entry name" value="LRR_8"/>
    <property type="match status" value="1"/>
</dbReference>
<dbReference type="PROSITE" id="PS51450">
    <property type="entry name" value="LRR"/>
    <property type="match status" value="1"/>
</dbReference>
<dbReference type="GO" id="GO:0007165">
    <property type="term" value="P:signal transduction"/>
    <property type="evidence" value="ECO:0007669"/>
    <property type="project" value="InterPro"/>
</dbReference>
<comment type="similarity">
    <text evidence="2">Belongs to the Toll-like receptor family.</text>
</comment>
<evidence type="ECO:0000256" key="11">
    <source>
        <dbReference type="SAM" id="Phobius"/>
    </source>
</evidence>
<evidence type="ECO:0000313" key="15">
    <source>
        <dbReference type="Proteomes" id="UP000324832"/>
    </source>
</evidence>
<keyword evidence="10" id="KW-0325">Glycoprotein</keyword>
<feature type="domain" description="TIR" evidence="13">
    <location>
        <begin position="709"/>
        <end position="849"/>
    </location>
</feature>
<evidence type="ECO:0000256" key="8">
    <source>
        <dbReference type="ARBA" id="ARBA00023136"/>
    </source>
</evidence>
<dbReference type="PANTHER" id="PTHR24365:SF541">
    <property type="entry name" value="PROTEIN TOLL-RELATED"/>
    <property type="match status" value="1"/>
</dbReference>
<proteinExistence type="inferred from homology"/>
<organism evidence="14 15">
    <name type="scientific">Leptidea sinapis</name>
    <dbReference type="NCBI Taxonomy" id="189913"/>
    <lineage>
        <taxon>Eukaryota</taxon>
        <taxon>Metazoa</taxon>
        <taxon>Ecdysozoa</taxon>
        <taxon>Arthropoda</taxon>
        <taxon>Hexapoda</taxon>
        <taxon>Insecta</taxon>
        <taxon>Pterygota</taxon>
        <taxon>Neoptera</taxon>
        <taxon>Endopterygota</taxon>
        <taxon>Lepidoptera</taxon>
        <taxon>Glossata</taxon>
        <taxon>Ditrysia</taxon>
        <taxon>Papilionoidea</taxon>
        <taxon>Pieridae</taxon>
        <taxon>Dismorphiinae</taxon>
        <taxon>Leptidea</taxon>
    </lineage>
</organism>
<keyword evidence="6" id="KW-0677">Repeat</keyword>
<evidence type="ECO:0000256" key="4">
    <source>
        <dbReference type="ARBA" id="ARBA00022692"/>
    </source>
</evidence>
<keyword evidence="5 12" id="KW-0732">Signal</keyword>